<comment type="caution">
    <text evidence="2">The sequence shown here is derived from an EMBL/GenBank/DDBJ whole genome shotgun (WGS) entry which is preliminary data.</text>
</comment>
<name>A0A8S9ZUK8_9BILA</name>
<proteinExistence type="predicted"/>
<sequence length="125" mass="14221">MDWVTVFLLASMIHFTGITFYGVYASGELQDWAEPKEEEEQKVWNAEKASEARKFEEAGKRKGSYGAVGTAVDIEPLPNINRNFNLREENIGGISQQIYSSSKNPFTTDWGDFHYYQNGENGTLR</sequence>
<organism evidence="2 3">
    <name type="scientific">Meloidogyne graminicola</name>
    <dbReference type="NCBI Taxonomy" id="189291"/>
    <lineage>
        <taxon>Eukaryota</taxon>
        <taxon>Metazoa</taxon>
        <taxon>Ecdysozoa</taxon>
        <taxon>Nematoda</taxon>
        <taxon>Chromadorea</taxon>
        <taxon>Rhabditida</taxon>
        <taxon>Tylenchina</taxon>
        <taxon>Tylenchomorpha</taxon>
        <taxon>Tylenchoidea</taxon>
        <taxon>Meloidogynidae</taxon>
        <taxon>Meloidogyninae</taxon>
        <taxon>Meloidogyne</taxon>
    </lineage>
</organism>
<keyword evidence="1" id="KW-1133">Transmembrane helix</keyword>
<protein>
    <submittedName>
        <fullName evidence="2">Uncharacterized protein</fullName>
    </submittedName>
</protein>
<keyword evidence="1" id="KW-0472">Membrane</keyword>
<dbReference type="OrthoDB" id="2985014at2759"/>
<evidence type="ECO:0000313" key="2">
    <source>
        <dbReference type="EMBL" id="KAF7636940.1"/>
    </source>
</evidence>
<reference evidence="2" key="1">
    <citation type="journal article" date="2020" name="Ecol. Evol.">
        <title>Genome structure and content of the rice root-knot nematode (Meloidogyne graminicola).</title>
        <authorList>
            <person name="Phan N.T."/>
            <person name="Danchin E.G.J."/>
            <person name="Klopp C."/>
            <person name="Perfus-Barbeoch L."/>
            <person name="Kozlowski D.K."/>
            <person name="Koutsovoulos G.D."/>
            <person name="Lopez-Roques C."/>
            <person name="Bouchez O."/>
            <person name="Zahm M."/>
            <person name="Besnard G."/>
            <person name="Bellafiore S."/>
        </authorList>
    </citation>
    <scope>NUCLEOTIDE SEQUENCE</scope>
    <source>
        <strain evidence="2">VN-18</strain>
    </source>
</reference>
<accession>A0A8S9ZUK8</accession>
<dbReference type="Proteomes" id="UP000605970">
    <property type="component" value="Unassembled WGS sequence"/>
</dbReference>
<gene>
    <name evidence="2" type="ORF">Mgra_00003680</name>
</gene>
<dbReference type="EMBL" id="JABEBT010000025">
    <property type="protein sequence ID" value="KAF7636940.1"/>
    <property type="molecule type" value="Genomic_DNA"/>
</dbReference>
<dbReference type="AlphaFoldDB" id="A0A8S9ZUK8"/>
<evidence type="ECO:0000313" key="3">
    <source>
        <dbReference type="Proteomes" id="UP000605970"/>
    </source>
</evidence>
<evidence type="ECO:0000256" key="1">
    <source>
        <dbReference type="SAM" id="Phobius"/>
    </source>
</evidence>
<keyword evidence="3" id="KW-1185">Reference proteome</keyword>
<feature type="transmembrane region" description="Helical" evidence="1">
    <location>
        <begin position="6"/>
        <end position="24"/>
    </location>
</feature>
<keyword evidence="1" id="KW-0812">Transmembrane</keyword>